<comment type="caution">
    <text evidence="2">The sequence shown here is derived from an EMBL/GenBank/DDBJ whole genome shotgun (WGS) entry which is preliminary data.</text>
</comment>
<keyword evidence="3" id="KW-1185">Reference proteome</keyword>
<dbReference type="PROSITE" id="PS50043">
    <property type="entry name" value="HTH_LUXR_2"/>
    <property type="match status" value="1"/>
</dbReference>
<evidence type="ECO:0000313" key="3">
    <source>
        <dbReference type="Proteomes" id="UP000321580"/>
    </source>
</evidence>
<sequence>MSTPETPTVYFTPHQLHILEVWSNNRTLEDTATACGLSVHTINTHLKRMRKRAGVNRTFDLWKYACDTKQLKP</sequence>
<dbReference type="Gene3D" id="1.10.10.10">
    <property type="entry name" value="Winged helix-like DNA-binding domain superfamily/Winged helix DNA-binding domain"/>
    <property type="match status" value="1"/>
</dbReference>
<dbReference type="SUPFAM" id="SSF46894">
    <property type="entry name" value="C-terminal effector domain of the bipartite response regulators"/>
    <property type="match status" value="1"/>
</dbReference>
<dbReference type="GO" id="GO:0003677">
    <property type="term" value="F:DNA binding"/>
    <property type="evidence" value="ECO:0007669"/>
    <property type="project" value="InterPro"/>
</dbReference>
<dbReference type="Pfam" id="PF00196">
    <property type="entry name" value="GerE"/>
    <property type="match status" value="1"/>
</dbReference>
<dbReference type="EMBL" id="VOOR01000002">
    <property type="protein sequence ID" value="TXB69452.1"/>
    <property type="molecule type" value="Genomic_DNA"/>
</dbReference>
<name>A0A5C6S6L2_9BACT</name>
<proteinExistence type="predicted"/>
<dbReference type="GO" id="GO:0006355">
    <property type="term" value="P:regulation of DNA-templated transcription"/>
    <property type="evidence" value="ECO:0007669"/>
    <property type="project" value="InterPro"/>
</dbReference>
<dbReference type="InterPro" id="IPR016032">
    <property type="entry name" value="Sig_transdc_resp-reg_C-effctor"/>
</dbReference>
<dbReference type="OrthoDB" id="965844at2"/>
<gene>
    <name evidence="2" type="ORF">FRY97_01175</name>
</gene>
<dbReference type="InterPro" id="IPR000792">
    <property type="entry name" value="Tscrpt_reg_LuxR_C"/>
</dbReference>
<dbReference type="Proteomes" id="UP000321580">
    <property type="component" value="Unassembled WGS sequence"/>
</dbReference>
<evidence type="ECO:0000259" key="1">
    <source>
        <dbReference type="PROSITE" id="PS50043"/>
    </source>
</evidence>
<dbReference type="InterPro" id="IPR036388">
    <property type="entry name" value="WH-like_DNA-bd_sf"/>
</dbReference>
<accession>A0A5C6S6L2</accession>
<evidence type="ECO:0000313" key="2">
    <source>
        <dbReference type="EMBL" id="TXB69452.1"/>
    </source>
</evidence>
<dbReference type="RefSeq" id="WP_147165584.1">
    <property type="nucleotide sequence ID" value="NZ_VOOR01000002.1"/>
</dbReference>
<feature type="domain" description="HTH luxR-type" evidence="1">
    <location>
        <begin position="4"/>
        <end position="69"/>
    </location>
</feature>
<protein>
    <recommendedName>
        <fullName evidence="1">HTH luxR-type domain-containing protein</fullName>
    </recommendedName>
</protein>
<organism evidence="2 3">
    <name type="scientific">Phaeodactylibacter luteus</name>
    <dbReference type="NCBI Taxonomy" id="1564516"/>
    <lineage>
        <taxon>Bacteria</taxon>
        <taxon>Pseudomonadati</taxon>
        <taxon>Bacteroidota</taxon>
        <taxon>Saprospiria</taxon>
        <taxon>Saprospirales</taxon>
        <taxon>Haliscomenobacteraceae</taxon>
        <taxon>Phaeodactylibacter</taxon>
    </lineage>
</organism>
<dbReference type="AlphaFoldDB" id="A0A5C6S6L2"/>
<reference evidence="2 3" key="1">
    <citation type="submission" date="2019-08" db="EMBL/GenBank/DDBJ databases">
        <title>Genome of Phaeodactylibacter luteus.</title>
        <authorList>
            <person name="Bowman J.P."/>
        </authorList>
    </citation>
    <scope>NUCLEOTIDE SEQUENCE [LARGE SCALE GENOMIC DNA]</scope>
    <source>
        <strain evidence="2 3">KCTC 42180</strain>
    </source>
</reference>
<dbReference type="SMART" id="SM00421">
    <property type="entry name" value="HTH_LUXR"/>
    <property type="match status" value="1"/>
</dbReference>